<comment type="caution">
    <text evidence="4">The sequence shown here is derived from an EMBL/GenBank/DDBJ whole genome shotgun (WGS) entry which is preliminary data.</text>
</comment>
<sequence>MFTMLKNKWVQLLAPVLVLWLVLGISKFAASPHSIMGETMWEVILLAGPLLLNLGWINQPIGLTSTLSPHKLMWINWYGIFRALLAIMVIVIAIRDGRVTAILRAFVLAMFVGLTEEYVFRGMILPLAIRAFSGKHQIFFGVMVSSILFGSTHLFNITQQSLLATSEQMLSATAIGALLAAIYLRTGNLWFVIVTHALQDFPGIAGPSQGMQLEMSVLPLMIITAAFFIFAWLLLRKTKVKTVDLKRLGLTPII</sequence>
<evidence type="ECO:0000259" key="3">
    <source>
        <dbReference type="Pfam" id="PF02517"/>
    </source>
</evidence>
<protein>
    <recommendedName>
        <fullName evidence="3">CAAX prenyl protease 2/Lysostaphin resistance protein A-like domain-containing protein</fullName>
    </recommendedName>
</protein>
<name>A0A0R1RAK7_9LACO</name>
<evidence type="ECO:0000256" key="1">
    <source>
        <dbReference type="ARBA" id="ARBA00009067"/>
    </source>
</evidence>
<dbReference type="Pfam" id="PF02517">
    <property type="entry name" value="Rce1-like"/>
    <property type="match status" value="1"/>
</dbReference>
<dbReference type="Proteomes" id="UP000051999">
    <property type="component" value="Unassembled WGS sequence"/>
</dbReference>
<dbReference type="InterPro" id="IPR003675">
    <property type="entry name" value="Rce1/LyrA-like_dom"/>
</dbReference>
<dbReference type="EMBL" id="AZFF01000015">
    <property type="protein sequence ID" value="KRL53756.1"/>
    <property type="molecule type" value="Genomic_DNA"/>
</dbReference>
<reference evidence="4 5" key="1">
    <citation type="journal article" date="2015" name="Genome Announc.">
        <title>Expanding the biotechnology potential of lactobacilli through comparative genomics of 213 strains and associated genera.</title>
        <authorList>
            <person name="Sun Z."/>
            <person name="Harris H.M."/>
            <person name="McCann A."/>
            <person name="Guo C."/>
            <person name="Argimon S."/>
            <person name="Zhang W."/>
            <person name="Yang X."/>
            <person name="Jeffery I.B."/>
            <person name="Cooney J.C."/>
            <person name="Kagawa T.F."/>
            <person name="Liu W."/>
            <person name="Song Y."/>
            <person name="Salvetti E."/>
            <person name="Wrobel A."/>
            <person name="Rasinkangas P."/>
            <person name="Parkhill J."/>
            <person name="Rea M.C."/>
            <person name="O'Sullivan O."/>
            <person name="Ritari J."/>
            <person name="Douillard F.P."/>
            <person name="Paul Ross R."/>
            <person name="Yang R."/>
            <person name="Briner A.E."/>
            <person name="Felis G.E."/>
            <person name="de Vos W.M."/>
            <person name="Barrangou R."/>
            <person name="Klaenhammer T.R."/>
            <person name="Caufield P.W."/>
            <person name="Cui Y."/>
            <person name="Zhang H."/>
            <person name="O'Toole P.W."/>
        </authorList>
    </citation>
    <scope>NUCLEOTIDE SEQUENCE [LARGE SCALE GENOMIC DNA]</scope>
    <source>
        <strain evidence="4 5">DSM 15814</strain>
    </source>
</reference>
<proteinExistence type="inferred from homology"/>
<feature type="transmembrane region" description="Helical" evidence="2">
    <location>
        <begin position="138"/>
        <end position="157"/>
    </location>
</feature>
<comment type="similarity">
    <text evidence="1">Belongs to the UPF0177 family.</text>
</comment>
<feature type="domain" description="CAAX prenyl protease 2/Lysostaphin resistance protein A-like" evidence="3">
    <location>
        <begin position="100"/>
        <end position="201"/>
    </location>
</feature>
<accession>A0A0R1RAK7</accession>
<dbReference type="GO" id="GO:0004175">
    <property type="term" value="F:endopeptidase activity"/>
    <property type="evidence" value="ECO:0007669"/>
    <property type="project" value="UniProtKB-ARBA"/>
</dbReference>
<dbReference type="eggNOG" id="COG1266">
    <property type="taxonomic scope" value="Bacteria"/>
</dbReference>
<keyword evidence="2" id="KW-0472">Membrane</keyword>
<dbReference type="GO" id="GO:0080120">
    <property type="term" value="P:CAAX-box protein maturation"/>
    <property type="evidence" value="ECO:0007669"/>
    <property type="project" value="UniProtKB-ARBA"/>
</dbReference>
<feature type="transmembrane region" description="Helical" evidence="2">
    <location>
        <begin position="75"/>
        <end position="94"/>
    </location>
</feature>
<keyword evidence="5" id="KW-1185">Reference proteome</keyword>
<evidence type="ECO:0000313" key="5">
    <source>
        <dbReference type="Proteomes" id="UP000051999"/>
    </source>
</evidence>
<dbReference type="InterPro" id="IPR052710">
    <property type="entry name" value="CAAX_protease"/>
</dbReference>
<feature type="transmembrane region" description="Helical" evidence="2">
    <location>
        <begin position="106"/>
        <end position="132"/>
    </location>
</feature>
<dbReference type="OrthoDB" id="2329186at2"/>
<dbReference type="PATRIC" id="fig|1114972.6.peg.869"/>
<gene>
    <name evidence="4" type="ORF">FD35_GL000862</name>
</gene>
<dbReference type="STRING" id="1114972.FD35_GL000862"/>
<dbReference type="PANTHER" id="PTHR36435">
    <property type="entry name" value="SLR1288 PROTEIN"/>
    <property type="match status" value="1"/>
</dbReference>
<dbReference type="PANTHER" id="PTHR36435:SF1">
    <property type="entry name" value="CAAX AMINO TERMINAL PROTEASE FAMILY PROTEIN"/>
    <property type="match status" value="1"/>
</dbReference>
<feature type="transmembrane region" description="Helical" evidence="2">
    <location>
        <begin position="213"/>
        <end position="235"/>
    </location>
</feature>
<evidence type="ECO:0000313" key="4">
    <source>
        <dbReference type="EMBL" id="KRL53756.1"/>
    </source>
</evidence>
<keyword evidence="2" id="KW-0812">Transmembrane</keyword>
<organism evidence="4 5">
    <name type="scientific">Furfurilactobacillus rossiae DSM 15814</name>
    <dbReference type="NCBI Taxonomy" id="1114972"/>
    <lineage>
        <taxon>Bacteria</taxon>
        <taxon>Bacillati</taxon>
        <taxon>Bacillota</taxon>
        <taxon>Bacilli</taxon>
        <taxon>Lactobacillales</taxon>
        <taxon>Lactobacillaceae</taxon>
        <taxon>Furfurilactobacillus</taxon>
    </lineage>
</organism>
<feature type="transmembrane region" description="Helical" evidence="2">
    <location>
        <begin position="169"/>
        <end position="193"/>
    </location>
</feature>
<evidence type="ECO:0000256" key="2">
    <source>
        <dbReference type="SAM" id="Phobius"/>
    </source>
</evidence>
<keyword evidence="2" id="KW-1133">Transmembrane helix</keyword>
<dbReference type="AlphaFoldDB" id="A0A0R1RAK7"/>